<accession>A0ABD0LAT5</accession>
<name>A0ABD0LAT5_9CAEN</name>
<proteinExistence type="predicted"/>
<reference evidence="2 3" key="1">
    <citation type="journal article" date="2023" name="Sci. Data">
        <title>Genome assembly of the Korean intertidal mud-creeper Batillaria attramentaria.</title>
        <authorList>
            <person name="Patra A.K."/>
            <person name="Ho P.T."/>
            <person name="Jun S."/>
            <person name="Lee S.J."/>
            <person name="Kim Y."/>
            <person name="Won Y.J."/>
        </authorList>
    </citation>
    <scope>NUCLEOTIDE SEQUENCE [LARGE SCALE GENOMIC DNA]</scope>
    <source>
        <strain evidence="2">Wonlab-2016</strain>
    </source>
</reference>
<feature type="compositionally biased region" description="Polar residues" evidence="1">
    <location>
        <begin position="103"/>
        <end position="118"/>
    </location>
</feature>
<protein>
    <submittedName>
        <fullName evidence="2">Uncharacterized protein</fullName>
    </submittedName>
</protein>
<feature type="region of interest" description="Disordered" evidence="1">
    <location>
        <begin position="87"/>
        <end position="118"/>
    </location>
</feature>
<evidence type="ECO:0000313" key="2">
    <source>
        <dbReference type="EMBL" id="KAK7496257.1"/>
    </source>
</evidence>
<evidence type="ECO:0000313" key="3">
    <source>
        <dbReference type="Proteomes" id="UP001519460"/>
    </source>
</evidence>
<dbReference type="AlphaFoldDB" id="A0ABD0LAT5"/>
<dbReference type="Proteomes" id="UP001519460">
    <property type="component" value="Unassembled WGS sequence"/>
</dbReference>
<feature type="non-terminal residue" evidence="2">
    <location>
        <position position="1"/>
    </location>
</feature>
<organism evidence="2 3">
    <name type="scientific">Batillaria attramentaria</name>
    <dbReference type="NCBI Taxonomy" id="370345"/>
    <lineage>
        <taxon>Eukaryota</taxon>
        <taxon>Metazoa</taxon>
        <taxon>Spiralia</taxon>
        <taxon>Lophotrochozoa</taxon>
        <taxon>Mollusca</taxon>
        <taxon>Gastropoda</taxon>
        <taxon>Caenogastropoda</taxon>
        <taxon>Sorbeoconcha</taxon>
        <taxon>Cerithioidea</taxon>
        <taxon>Batillariidae</taxon>
        <taxon>Batillaria</taxon>
    </lineage>
</organism>
<comment type="caution">
    <text evidence="2">The sequence shown here is derived from an EMBL/GenBank/DDBJ whole genome shotgun (WGS) entry which is preliminary data.</text>
</comment>
<gene>
    <name evidence="2" type="ORF">BaRGS_00012422</name>
</gene>
<sequence length="118" mass="13736">NTLERLIFHRKLKLKMMVIFSYSKDKAGFPQCSHDNAGVFRPMEPFFCSHDIDGFFPFSRDKAGSNLALRIISWVARHVARYAGRHRPDRLVMNRQTQDDGETSQQKFSKANTKMLSR</sequence>
<keyword evidence="3" id="KW-1185">Reference proteome</keyword>
<evidence type="ECO:0000256" key="1">
    <source>
        <dbReference type="SAM" id="MobiDB-lite"/>
    </source>
</evidence>
<dbReference type="EMBL" id="JACVVK020000068">
    <property type="protein sequence ID" value="KAK7496257.1"/>
    <property type="molecule type" value="Genomic_DNA"/>
</dbReference>